<dbReference type="Proteomes" id="UP000320390">
    <property type="component" value="Chromosome"/>
</dbReference>
<evidence type="ECO:0000313" key="3">
    <source>
        <dbReference type="Proteomes" id="UP000320390"/>
    </source>
</evidence>
<dbReference type="EMBL" id="CP036434">
    <property type="protein sequence ID" value="QDV08622.1"/>
    <property type="molecule type" value="Genomic_DNA"/>
</dbReference>
<proteinExistence type="predicted"/>
<evidence type="ECO:0000313" key="2">
    <source>
        <dbReference type="EMBL" id="QDV08622.1"/>
    </source>
</evidence>
<reference evidence="2 3" key="1">
    <citation type="submission" date="2019-02" db="EMBL/GenBank/DDBJ databases">
        <title>Deep-cultivation of Planctomycetes and their phenomic and genomic characterization uncovers novel biology.</title>
        <authorList>
            <person name="Wiegand S."/>
            <person name="Jogler M."/>
            <person name="Boedeker C."/>
            <person name="Pinto D."/>
            <person name="Vollmers J."/>
            <person name="Rivas-Marin E."/>
            <person name="Kohn T."/>
            <person name="Peeters S.H."/>
            <person name="Heuer A."/>
            <person name="Rast P."/>
            <person name="Oberbeckmann S."/>
            <person name="Bunk B."/>
            <person name="Jeske O."/>
            <person name="Meyerdierks A."/>
            <person name="Storesund J.E."/>
            <person name="Kallscheuer N."/>
            <person name="Luecker S."/>
            <person name="Lage O.M."/>
            <person name="Pohl T."/>
            <person name="Merkel B.J."/>
            <person name="Hornburger P."/>
            <person name="Mueller R.-W."/>
            <person name="Bruemmer F."/>
            <person name="Labrenz M."/>
            <person name="Spormann A.M."/>
            <person name="Op den Camp H."/>
            <person name="Overmann J."/>
            <person name="Amann R."/>
            <person name="Jetten M.S.M."/>
            <person name="Mascher T."/>
            <person name="Medema M.H."/>
            <person name="Devos D.P."/>
            <person name="Kaster A.-K."/>
            <person name="Ovreas L."/>
            <person name="Rohde M."/>
            <person name="Galperin M.Y."/>
            <person name="Jogler C."/>
        </authorList>
    </citation>
    <scope>NUCLEOTIDE SEQUENCE [LARGE SCALE GENOMIC DNA]</scope>
    <source>
        <strain evidence="2 3">Poly30</strain>
    </source>
</reference>
<dbReference type="RefSeq" id="WP_145201621.1">
    <property type="nucleotide sequence ID" value="NZ_CP036434.1"/>
</dbReference>
<accession>A0A518EWZ5</accession>
<protein>
    <submittedName>
        <fullName evidence="2">Uncharacterized protein</fullName>
    </submittedName>
</protein>
<organism evidence="2 3">
    <name type="scientific">Saltatorellus ferox</name>
    <dbReference type="NCBI Taxonomy" id="2528018"/>
    <lineage>
        <taxon>Bacteria</taxon>
        <taxon>Pseudomonadati</taxon>
        <taxon>Planctomycetota</taxon>
        <taxon>Planctomycetia</taxon>
        <taxon>Planctomycetia incertae sedis</taxon>
        <taxon>Saltatorellus</taxon>
    </lineage>
</organism>
<dbReference type="OrthoDB" id="1488385at2"/>
<feature type="compositionally biased region" description="Polar residues" evidence="1">
    <location>
        <begin position="293"/>
        <end position="302"/>
    </location>
</feature>
<gene>
    <name evidence="2" type="ORF">Poly30_41750</name>
</gene>
<evidence type="ECO:0000256" key="1">
    <source>
        <dbReference type="SAM" id="MobiDB-lite"/>
    </source>
</evidence>
<feature type="region of interest" description="Disordered" evidence="1">
    <location>
        <begin position="286"/>
        <end position="306"/>
    </location>
</feature>
<keyword evidence="3" id="KW-1185">Reference proteome</keyword>
<name>A0A518EWZ5_9BACT</name>
<sequence length="455" mass="49232">MLNSLTSASLIVAGLWLTTGPQEAVLVVKTPPSRTELIVPERIATMDREGEVPARKLGGHPRRVDGLLVFDGADDGNRQVDPQIAVGGEHVLTATNGGLIVYDKAGEYVLGVHQLAFRNGIDPKVFFDRHNGVFGFDLWVYWDEAKRKPVNISISETDDPTGAWNTYSIDAPGGVDGGAIGSSQFWTGYSFPGGKEQTFVLPTASMKAGKPTTAYHFEGNLGHPVLCQDPVNPLYFLKVTQEEFIVNVVELDFEVVIDPRDTGVDQGLSATWRQVGATAHGLEFVGFPPKSPQKGTDQLTSSGDRRPKNVVLQGGFLWFSHTVNCRGRAAVQWHQIRLDGSIVQTGLIASETSSYIQTSLAVNKNLDLLVGFQETSPDQFISPRVAWRRSGDKPGTLRPVVSLGEGQGATDGVAWGDYSGSCVDGDNLLDLWTVQSITDKDGKGDTVIARVLLED</sequence>
<dbReference type="AlphaFoldDB" id="A0A518EWZ5"/>